<accession>A0A0F3GTC1</accession>
<dbReference type="EC" id="6.3.4.3" evidence="2"/>
<evidence type="ECO:0000313" key="8">
    <source>
        <dbReference type="Proteomes" id="UP000033423"/>
    </source>
</evidence>
<dbReference type="GO" id="GO:0005524">
    <property type="term" value="F:ATP binding"/>
    <property type="evidence" value="ECO:0007669"/>
    <property type="project" value="UniProtKB-KW"/>
</dbReference>
<name>A0A0F3GTC1_9BACT</name>
<evidence type="ECO:0000256" key="4">
    <source>
        <dbReference type="ARBA" id="ARBA00022598"/>
    </source>
</evidence>
<keyword evidence="4 7" id="KW-0436">Ligase</keyword>
<organism evidence="7 8">
    <name type="scientific">Candidatus Magnetobacterium bavaricum</name>
    <dbReference type="NCBI Taxonomy" id="29290"/>
    <lineage>
        <taxon>Bacteria</taxon>
        <taxon>Pseudomonadati</taxon>
        <taxon>Nitrospirota</taxon>
        <taxon>Thermodesulfovibrionia</taxon>
        <taxon>Thermodesulfovibrionales</taxon>
        <taxon>Candidatus Magnetobacteriaceae</taxon>
        <taxon>Candidatus Magnetobacterium</taxon>
    </lineage>
</organism>
<keyword evidence="8" id="KW-1185">Reference proteome</keyword>
<keyword evidence="5" id="KW-0547">Nucleotide-binding</keyword>
<evidence type="ECO:0000256" key="6">
    <source>
        <dbReference type="ARBA" id="ARBA00022840"/>
    </source>
</evidence>
<evidence type="ECO:0000256" key="1">
    <source>
        <dbReference type="ARBA" id="ARBA00004777"/>
    </source>
</evidence>
<dbReference type="InterPro" id="IPR027417">
    <property type="entry name" value="P-loop_NTPase"/>
</dbReference>
<dbReference type="Proteomes" id="UP000033423">
    <property type="component" value="Unassembled WGS sequence"/>
</dbReference>
<reference evidence="7 8" key="1">
    <citation type="submission" date="2015-02" db="EMBL/GenBank/DDBJ databases">
        <title>Single-cell genomics of uncultivated deep-branching MTB reveals a conserved set of magnetosome genes.</title>
        <authorList>
            <person name="Kolinko S."/>
            <person name="Richter M."/>
            <person name="Glockner F.O."/>
            <person name="Brachmann A."/>
            <person name="Schuler D."/>
        </authorList>
    </citation>
    <scope>NUCLEOTIDE SEQUENCE [LARGE SCALE GENOMIC DNA]</scope>
    <source>
        <strain evidence="7">TM-1</strain>
    </source>
</reference>
<dbReference type="PROSITE" id="PS00721">
    <property type="entry name" value="FTHFS_1"/>
    <property type="match status" value="1"/>
</dbReference>
<evidence type="ECO:0000256" key="2">
    <source>
        <dbReference type="ARBA" id="ARBA00012295"/>
    </source>
</evidence>
<dbReference type="Gene3D" id="3.40.50.300">
    <property type="entry name" value="P-loop containing nucleotide triphosphate hydrolases"/>
    <property type="match status" value="1"/>
</dbReference>
<keyword evidence="6" id="KW-0067">ATP-binding</keyword>
<dbReference type="InterPro" id="IPR020628">
    <property type="entry name" value="Formate_THF_ligase_CS"/>
</dbReference>
<dbReference type="GO" id="GO:0004329">
    <property type="term" value="F:formate-tetrahydrofolate ligase activity"/>
    <property type="evidence" value="ECO:0007669"/>
    <property type="project" value="UniProtKB-EC"/>
</dbReference>
<dbReference type="GO" id="GO:0035999">
    <property type="term" value="P:tetrahydrofolate interconversion"/>
    <property type="evidence" value="ECO:0007669"/>
    <property type="project" value="UniProtKB-UniPathway"/>
</dbReference>
<dbReference type="SUPFAM" id="SSF52540">
    <property type="entry name" value="P-loop containing nucleoside triphosphate hydrolases"/>
    <property type="match status" value="1"/>
</dbReference>
<evidence type="ECO:0000313" key="7">
    <source>
        <dbReference type="EMBL" id="KJU85189.1"/>
    </source>
</evidence>
<protein>
    <recommendedName>
        <fullName evidence="2">formate--tetrahydrofolate ligase</fullName>
        <ecNumber evidence="2">6.3.4.3</ecNumber>
    </recommendedName>
</protein>
<dbReference type="AlphaFoldDB" id="A0A0F3GTC1"/>
<gene>
    <name evidence="7" type="ORF">MBAV_002617</name>
</gene>
<evidence type="ECO:0000256" key="3">
    <source>
        <dbReference type="ARBA" id="ARBA00022563"/>
    </source>
</evidence>
<feature type="non-terminal residue" evidence="7">
    <location>
        <position position="191"/>
    </location>
</feature>
<comment type="pathway">
    <text evidence="1">One-carbon metabolism; tetrahydrofolate interconversion.</text>
</comment>
<dbReference type="InterPro" id="IPR000559">
    <property type="entry name" value="Formate_THF_ligase"/>
</dbReference>
<dbReference type="UniPathway" id="UPA00193"/>
<dbReference type="EMBL" id="LACI01001128">
    <property type="protein sequence ID" value="KJU85189.1"/>
    <property type="molecule type" value="Genomic_DNA"/>
</dbReference>
<keyword evidence="3" id="KW-0554">One-carbon metabolism</keyword>
<evidence type="ECO:0000256" key="5">
    <source>
        <dbReference type="ARBA" id="ARBA00022741"/>
    </source>
</evidence>
<sequence>MPLDPTKHADWEIAEAAEAHMKQIYQVAEELGLEREELLPHGHYVGKVDFKKVLSRTAGRPDGKYVDVTAITPTPLGEGKSTTTMGLVQGLGKRKKRVVGVIRQPSGGPTMNIKGSAAGGGLSQCIPLTPFSLGLTGDINAIMNAHNLGMVALTSRMQHENNYTDEQLAKRKLRRLDIDPKNVQMAWIMDF</sequence>
<dbReference type="Pfam" id="PF01268">
    <property type="entry name" value="FTHFS"/>
    <property type="match status" value="1"/>
</dbReference>
<proteinExistence type="predicted"/>
<dbReference type="Gene3D" id="3.30.1510.10">
    <property type="entry name" value="Domain 2, N(10)-formyltetrahydrofolate synthetase"/>
    <property type="match status" value="1"/>
</dbReference>
<comment type="caution">
    <text evidence="7">The sequence shown here is derived from an EMBL/GenBank/DDBJ whole genome shotgun (WGS) entry which is preliminary data.</text>
</comment>